<dbReference type="InterPro" id="IPR036770">
    <property type="entry name" value="Ankyrin_rpt-contain_sf"/>
</dbReference>
<gene>
    <name evidence="2" type="ORF">Vbra_406</name>
</gene>
<keyword evidence="1" id="KW-0040">ANK repeat</keyword>
<protein>
    <submittedName>
        <fullName evidence="2">Uncharacterized protein</fullName>
    </submittedName>
</protein>
<evidence type="ECO:0000313" key="3">
    <source>
        <dbReference type="Proteomes" id="UP000041254"/>
    </source>
</evidence>
<keyword evidence="3" id="KW-1185">Reference proteome</keyword>
<accession>A0A0G4FUX7</accession>
<organism evidence="2 3">
    <name type="scientific">Vitrella brassicaformis (strain CCMP3155)</name>
    <dbReference type="NCBI Taxonomy" id="1169540"/>
    <lineage>
        <taxon>Eukaryota</taxon>
        <taxon>Sar</taxon>
        <taxon>Alveolata</taxon>
        <taxon>Colpodellida</taxon>
        <taxon>Vitrellaceae</taxon>
        <taxon>Vitrella</taxon>
    </lineage>
</organism>
<dbReference type="PROSITE" id="PS50088">
    <property type="entry name" value="ANK_REPEAT"/>
    <property type="match status" value="1"/>
</dbReference>
<dbReference type="PhylomeDB" id="A0A0G4FUX7"/>
<evidence type="ECO:0000256" key="1">
    <source>
        <dbReference type="PROSITE-ProRule" id="PRU00023"/>
    </source>
</evidence>
<evidence type="ECO:0000313" key="2">
    <source>
        <dbReference type="EMBL" id="CEM18757.1"/>
    </source>
</evidence>
<name>A0A0G4FUX7_VITBC</name>
<dbReference type="SMART" id="SM00248">
    <property type="entry name" value="ANK"/>
    <property type="match status" value="3"/>
</dbReference>
<dbReference type="STRING" id="1169540.A0A0G4FUX7"/>
<dbReference type="SUPFAM" id="SSF48403">
    <property type="entry name" value="Ankyrin repeat"/>
    <property type="match status" value="1"/>
</dbReference>
<dbReference type="PROSITE" id="PS50297">
    <property type="entry name" value="ANK_REP_REGION"/>
    <property type="match status" value="1"/>
</dbReference>
<proteinExistence type="predicted"/>
<reference evidence="2 3" key="1">
    <citation type="submission" date="2014-11" db="EMBL/GenBank/DDBJ databases">
        <authorList>
            <person name="Zhu J."/>
            <person name="Qi W."/>
            <person name="Song R."/>
        </authorList>
    </citation>
    <scope>NUCLEOTIDE SEQUENCE [LARGE SCALE GENOMIC DNA]</scope>
</reference>
<dbReference type="Pfam" id="PF12796">
    <property type="entry name" value="Ank_2"/>
    <property type="match status" value="1"/>
</dbReference>
<dbReference type="EMBL" id="CDMY01000508">
    <property type="protein sequence ID" value="CEM18757.1"/>
    <property type="molecule type" value="Genomic_DNA"/>
</dbReference>
<sequence>MLLQDRRHFLFLKDPFDNDKTSLHILARRNQPHLLKKLVGSGELDLLKVKDASGFTLLHVAAECGQANVVRTILKMDPEIWREKNKKRRTVYHTAAYEGQAEVLEALFDAAGLEGFLCNLFVIG</sequence>
<feature type="repeat" description="ANK" evidence="1">
    <location>
        <begin position="53"/>
        <end position="85"/>
    </location>
</feature>
<dbReference type="Gene3D" id="1.25.40.20">
    <property type="entry name" value="Ankyrin repeat-containing domain"/>
    <property type="match status" value="1"/>
</dbReference>
<dbReference type="PANTHER" id="PTHR24121">
    <property type="entry name" value="NO MECHANORECEPTOR POTENTIAL C, ISOFORM D-RELATED"/>
    <property type="match status" value="1"/>
</dbReference>
<dbReference type="VEuPathDB" id="CryptoDB:Vbra_406"/>
<dbReference type="InterPro" id="IPR002110">
    <property type="entry name" value="Ankyrin_rpt"/>
</dbReference>
<dbReference type="OrthoDB" id="432182at2759"/>
<dbReference type="Proteomes" id="UP000041254">
    <property type="component" value="Unassembled WGS sequence"/>
</dbReference>
<dbReference type="InParanoid" id="A0A0G4FUX7"/>
<dbReference type="PANTHER" id="PTHR24121:SF23">
    <property type="entry name" value="NO MECHANORECEPTOR POTENTIAL C, ISOFORM H"/>
    <property type="match status" value="1"/>
</dbReference>
<dbReference type="AlphaFoldDB" id="A0A0G4FUX7"/>